<accession>A0A1V4IZ24</accession>
<keyword evidence="3 5" id="KW-1133">Transmembrane helix</keyword>
<feature type="domain" description="NfeD-like C-terminal" evidence="6">
    <location>
        <begin position="85"/>
        <end position="140"/>
    </location>
</feature>
<name>A0A1V4IZ24_9CLOT</name>
<comment type="caution">
    <text evidence="7">The sequence shown here is derived from an EMBL/GenBank/DDBJ whole genome shotgun (WGS) entry which is preliminary data.</text>
</comment>
<dbReference type="OrthoDB" id="1726749at2"/>
<dbReference type="SUPFAM" id="SSF141322">
    <property type="entry name" value="NfeD domain-like"/>
    <property type="match status" value="1"/>
</dbReference>
<reference evidence="7 8" key="1">
    <citation type="submission" date="2017-03" db="EMBL/GenBank/DDBJ databases">
        <title>Genome sequence of Clostridium chromiireducens DSM 23318.</title>
        <authorList>
            <person name="Poehlein A."/>
            <person name="Daniel R."/>
        </authorList>
    </citation>
    <scope>NUCLEOTIDE SEQUENCE [LARGE SCALE GENOMIC DNA]</scope>
    <source>
        <strain evidence="7 8">DSM 23318</strain>
    </source>
</reference>
<dbReference type="PANTHER" id="PTHR33507:SF3">
    <property type="entry name" value="INNER MEMBRANE PROTEIN YBBJ"/>
    <property type="match status" value="1"/>
</dbReference>
<evidence type="ECO:0000313" key="7">
    <source>
        <dbReference type="EMBL" id="OPJ65318.1"/>
    </source>
</evidence>
<evidence type="ECO:0000313" key="8">
    <source>
        <dbReference type="Proteomes" id="UP000191056"/>
    </source>
</evidence>
<evidence type="ECO:0000256" key="1">
    <source>
        <dbReference type="ARBA" id="ARBA00004141"/>
    </source>
</evidence>
<dbReference type="InterPro" id="IPR002810">
    <property type="entry name" value="NfeD-like_C"/>
</dbReference>
<evidence type="ECO:0000259" key="6">
    <source>
        <dbReference type="Pfam" id="PF01957"/>
    </source>
</evidence>
<keyword evidence="4 5" id="KW-0472">Membrane</keyword>
<evidence type="ECO:0000256" key="5">
    <source>
        <dbReference type="SAM" id="Phobius"/>
    </source>
</evidence>
<proteinExistence type="predicted"/>
<dbReference type="GO" id="GO:0005886">
    <property type="term" value="C:plasma membrane"/>
    <property type="evidence" value="ECO:0007669"/>
    <property type="project" value="TreeGrafter"/>
</dbReference>
<dbReference type="InterPro" id="IPR052165">
    <property type="entry name" value="Membrane_assoc_protease"/>
</dbReference>
<dbReference type="STRING" id="225345.CLCHR_08940"/>
<dbReference type="PANTHER" id="PTHR33507">
    <property type="entry name" value="INNER MEMBRANE PROTEIN YBBJ"/>
    <property type="match status" value="1"/>
</dbReference>
<evidence type="ECO:0000256" key="3">
    <source>
        <dbReference type="ARBA" id="ARBA00022989"/>
    </source>
</evidence>
<dbReference type="AlphaFoldDB" id="A0A1V4IZ24"/>
<evidence type="ECO:0000256" key="4">
    <source>
        <dbReference type="ARBA" id="ARBA00023136"/>
    </source>
</evidence>
<dbReference type="EMBL" id="MZGT01000009">
    <property type="protein sequence ID" value="OPJ65318.1"/>
    <property type="molecule type" value="Genomic_DNA"/>
</dbReference>
<dbReference type="Gene3D" id="2.40.50.140">
    <property type="entry name" value="Nucleic acid-binding proteins"/>
    <property type="match status" value="1"/>
</dbReference>
<protein>
    <recommendedName>
        <fullName evidence="6">NfeD-like C-terminal domain-containing protein</fullName>
    </recommendedName>
</protein>
<sequence length="144" mass="15927">MMGMVIFWLIIAVCAVAIDVLTSNFCFMLFAIGAIVAAICGTLGVPLMIQVLIFAVVNIVALAIGYPWLKKKFNVKVKSAPLMEETYIGRVIKCEKDIEDKGQIKVNGEYWTVINEGDTINQGEKFIITGIEGIKLKIKKVQED</sequence>
<gene>
    <name evidence="7" type="ORF">CLCHR_08940</name>
</gene>
<dbReference type="Pfam" id="PF01957">
    <property type="entry name" value="NfeD"/>
    <property type="match status" value="1"/>
</dbReference>
<keyword evidence="2 5" id="KW-0812">Transmembrane</keyword>
<feature type="transmembrane region" description="Helical" evidence="5">
    <location>
        <begin position="52"/>
        <end position="69"/>
    </location>
</feature>
<dbReference type="InterPro" id="IPR012340">
    <property type="entry name" value="NA-bd_OB-fold"/>
</dbReference>
<organism evidence="7 8">
    <name type="scientific">Clostridium chromiireducens</name>
    <dbReference type="NCBI Taxonomy" id="225345"/>
    <lineage>
        <taxon>Bacteria</taxon>
        <taxon>Bacillati</taxon>
        <taxon>Bacillota</taxon>
        <taxon>Clostridia</taxon>
        <taxon>Eubacteriales</taxon>
        <taxon>Clostridiaceae</taxon>
        <taxon>Clostridium</taxon>
    </lineage>
</organism>
<comment type="subcellular location">
    <subcellularLocation>
        <location evidence="1">Membrane</location>
        <topology evidence="1">Multi-pass membrane protein</topology>
    </subcellularLocation>
</comment>
<evidence type="ECO:0000256" key="2">
    <source>
        <dbReference type="ARBA" id="ARBA00022692"/>
    </source>
</evidence>
<dbReference type="Proteomes" id="UP000191056">
    <property type="component" value="Unassembled WGS sequence"/>
</dbReference>
<keyword evidence="8" id="KW-1185">Reference proteome</keyword>